<name>A0AAV0WDT0_9HEMI</name>
<sequence>MWKQIATNNDNELGVKFSFIQVENRYKTICKRKKLVINNNRQTGASRMDDTFESEWNQITNNDDSILPEILRNTTNVVINKKDFENKPKKMKKELLLAFLKAKEIQKERRHQEKMELI</sequence>
<protein>
    <submittedName>
        <fullName evidence="1">Uncharacterized protein</fullName>
    </submittedName>
</protein>
<keyword evidence="2" id="KW-1185">Reference proteome</keyword>
<dbReference type="Proteomes" id="UP001160148">
    <property type="component" value="Unassembled WGS sequence"/>
</dbReference>
<proteinExistence type="predicted"/>
<evidence type="ECO:0000313" key="2">
    <source>
        <dbReference type="Proteomes" id="UP001160148"/>
    </source>
</evidence>
<accession>A0AAV0WDT0</accession>
<dbReference type="EMBL" id="CARXXK010000002">
    <property type="protein sequence ID" value="CAI6353933.1"/>
    <property type="molecule type" value="Genomic_DNA"/>
</dbReference>
<gene>
    <name evidence="1" type="ORF">MEUPH1_LOCUS9993</name>
</gene>
<reference evidence="1 2" key="1">
    <citation type="submission" date="2023-01" db="EMBL/GenBank/DDBJ databases">
        <authorList>
            <person name="Whitehead M."/>
        </authorList>
    </citation>
    <scope>NUCLEOTIDE SEQUENCE [LARGE SCALE GENOMIC DNA]</scope>
</reference>
<dbReference type="AlphaFoldDB" id="A0AAV0WDT0"/>
<organism evidence="1 2">
    <name type="scientific">Macrosiphum euphorbiae</name>
    <name type="common">potato aphid</name>
    <dbReference type="NCBI Taxonomy" id="13131"/>
    <lineage>
        <taxon>Eukaryota</taxon>
        <taxon>Metazoa</taxon>
        <taxon>Ecdysozoa</taxon>
        <taxon>Arthropoda</taxon>
        <taxon>Hexapoda</taxon>
        <taxon>Insecta</taxon>
        <taxon>Pterygota</taxon>
        <taxon>Neoptera</taxon>
        <taxon>Paraneoptera</taxon>
        <taxon>Hemiptera</taxon>
        <taxon>Sternorrhyncha</taxon>
        <taxon>Aphidomorpha</taxon>
        <taxon>Aphidoidea</taxon>
        <taxon>Aphididae</taxon>
        <taxon>Macrosiphini</taxon>
        <taxon>Macrosiphum</taxon>
    </lineage>
</organism>
<evidence type="ECO:0000313" key="1">
    <source>
        <dbReference type="EMBL" id="CAI6353933.1"/>
    </source>
</evidence>
<comment type="caution">
    <text evidence="1">The sequence shown here is derived from an EMBL/GenBank/DDBJ whole genome shotgun (WGS) entry which is preliminary data.</text>
</comment>